<protein>
    <recommendedName>
        <fullName evidence="4">DUF3995 domain-containing protein</fullName>
    </recommendedName>
</protein>
<feature type="transmembrane region" description="Helical" evidence="1">
    <location>
        <begin position="79"/>
        <end position="100"/>
    </location>
</feature>
<keyword evidence="1" id="KW-0472">Membrane</keyword>
<evidence type="ECO:0000313" key="3">
    <source>
        <dbReference type="Proteomes" id="UP000275777"/>
    </source>
</evidence>
<accession>A0A447TA50</accession>
<proteinExistence type="predicted"/>
<sequence>MEPKHAEFDAVSGFALISAMHFYWALGGQVGLSSAIPEVDGRKLFQPSAIGTAVIALLLALAAAAVVCMGAVLPGNKLVGAPAEVGLLALSAGMLLRGVGEFRYVGLFKRVKGSRFARNDTRFYSPLCLMLAAGLFYLAW</sequence>
<gene>
    <name evidence="2" type="ORF">NCTC9695_02182</name>
</gene>
<reference evidence="2 3" key="1">
    <citation type="submission" date="2018-12" db="EMBL/GenBank/DDBJ databases">
        <authorList>
            <consortium name="Pathogen Informatics"/>
        </authorList>
    </citation>
    <scope>NUCLEOTIDE SEQUENCE [LARGE SCALE GENOMIC DNA]</scope>
    <source>
        <strain evidence="2 3">NCTC9695</strain>
    </source>
</reference>
<dbReference type="AlphaFoldDB" id="A0A447TA50"/>
<evidence type="ECO:0000256" key="1">
    <source>
        <dbReference type="SAM" id="Phobius"/>
    </source>
</evidence>
<dbReference type="EMBL" id="LR134182">
    <property type="protein sequence ID" value="VEB41743.1"/>
    <property type="molecule type" value="Genomic_DNA"/>
</dbReference>
<name>A0A447TA50_CHRVL</name>
<feature type="transmembrane region" description="Helical" evidence="1">
    <location>
        <begin position="48"/>
        <end position="73"/>
    </location>
</feature>
<evidence type="ECO:0000313" key="2">
    <source>
        <dbReference type="EMBL" id="VEB41743.1"/>
    </source>
</evidence>
<organism evidence="2 3">
    <name type="scientific">Chromobacterium violaceum</name>
    <dbReference type="NCBI Taxonomy" id="536"/>
    <lineage>
        <taxon>Bacteria</taxon>
        <taxon>Pseudomonadati</taxon>
        <taxon>Pseudomonadota</taxon>
        <taxon>Betaproteobacteria</taxon>
        <taxon>Neisseriales</taxon>
        <taxon>Chromobacteriaceae</taxon>
        <taxon>Chromobacterium</taxon>
    </lineage>
</organism>
<dbReference type="Proteomes" id="UP000275777">
    <property type="component" value="Chromosome"/>
</dbReference>
<feature type="transmembrane region" description="Helical" evidence="1">
    <location>
        <begin position="121"/>
        <end position="139"/>
    </location>
</feature>
<dbReference type="InterPro" id="IPR025058">
    <property type="entry name" value="DUF3995"/>
</dbReference>
<evidence type="ECO:0008006" key="4">
    <source>
        <dbReference type="Google" id="ProtNLM"/>
    </source>
</evidence>
<keyword evidence="1" id="KW-1133">Transmembrane helix</keyword>
<feature type="transmembrane region" description="Helical" evidence="1">
    <location>
        <begin position="12"/>
        <end position="36"/>
    </location>
</feature>
<dbReference type="Pfam" id="PF13160">
    <property type="entry name" value="DUF3995"/>
    <property type="match status" value="1"/>
</dbReference>
<keyword evidence="1" id="KW-0812">Transmembrane</keyword>